<dbReference type="InterPro" id="IPR027417">
    <property type="entry name" value="P-loop_NTPase"/>
</dbReference>
<evidence type="ECO:0000259" key="10">
    <source>
        <dbReference type="PROSITE" id="PS50893"/>
    </source>
</evidence>
<organism evidence="11 12">
    <name type="scientific">Candidatus Thalassospirochaeta sargassi</name>
    <dbReference type="NCBI Taxonomy" id="3119039"/>
    <lineage>
        <taxon>Bacteria</taxon>
        <taxon>Pseudomonadati</taxon>
        <taxon>Spirochaetota</taxon>
        <taxon>Spirochaetia</taxon>
        <taxon>Spirochaetales</taxon>
        <taxon>Spirochaetaceae</taxon>
        <taxon>Candidatus Thalassospirochaeta</taxon>
    </lineage>
</organism>
<keyword evidence="4" id="KW-0762">Sugar transport</keyword>
<evidence type="ECO:0000256" key="8">
    <source>
        <dbReference type="ARBA" id="ARBA00022967"/>
    </source>
</evidence>
<evidence type="ECO:0000256" key="6">
    <source>
        <dbReference type="ARBA" id="ARBA00022741"/>
    </source>
</evidence>
<dbReference type="EMBL" id="JAQQAL010000049">
    <property type="protein sequence ID" value="MDC7228475.1"/>
    <property type="molecule type" value="Genomic_DNA"/>
</dbReference>
<dbReference type="InterPro" id="IPR050107">
    <property type="entry name" value="ABC_carbohydrate_import_ATPase"/>
</dbReference>
<dbReference type="InterPro" id="IPR003593">
    <property type="entry name" value="AAA+_ATPase"/>
</dbReference>
<dbReference type="FunFam" id="3.40.50.300:FF:000127">
    <property type="entry name" value="Ribose import ATP-binding protein RbsA"/>
    <property type="match status" value="1"/>
</dbReference>
<keyword evidence="6" id="KW-0547">Nucleotide-binding</keyword>
<dbReference type="Gene3D" id="3.40.50.300">
    <property type="entry name" value="P-loop containing nucleotide triphosphate hydrolases"/>
    <property type="match status" value="2"/>
</dbReference>
<accession>A0AAJ1IFP6</accession>
<gene>
    <name evidence="11" type="primary">gguA</name>
    <name evidence="11" type="ORF">PQJ61_17065</name>
</gene>
<dbReference type="PROSITE" id="PS00211">
    <property type="entry name" value="ABC_TRANSPORTER_1"/>
    <property type="match status" value="1"/>
</dbReference>
<dbReference type="Proteomes" id="UP001221217">
    <property type="component" value="Unassembled WGS sequence"/>
</dbReference>
<keyword evidence="3" id="KW-1003">Cell membrane</keyword>
<keyword evidence="9" id="KW-0472">Membrane</keyword>
<dbReference type="GO" id="GO:0005524">
    <property type="term" value="F:ATP binding"/>
    <property type="evidence" value="ECO:0007669"/>
    <property type="project" value="UniProtKB-KW"/>
</dbReference>
<protein>
    <submittedName>
        <fullName evidence="11">Sugar ABC transporter ATP-binding protein</fullName>
    </submittedName>
</protein>
<evidence type="ECO:0000256" key="9">
    <source>
        <dbReference type="ARBA" id="ARBA00023136"/>
    </source>
</evidence>
<sequence>MRNITKEFPGVKALDNVTLEVKRGDTHALVGENGAGKSTLMKVLSGVYPYKTYDGEILINGEIATFHTTRDSEKAGVAIIYQELALVKDLNVAENIFLGKLHQRGGVVSWDKVYFEAQKLLDDLGVEVDLSKKIKDIGIGQQQLVEIVKALSVDADILILDEPTAALTEAEVELLMEIIRKLKAKGVTCILISHKLNEVMEICDRCTVIRDGATIGTNDISELDEDKIIKMMAGRELTQRYPDKTAVIQDRVMLEVKSLCKWSKEDDSKKILDDISFNVKAGEILGISGLMGAGRTELLMSIFGYMKGRQEGEIIIDGEAVKISTPKKAIELGMGLVTEDRKKLGLVLIQSIVNNATLASLKKVSRNGVLNADMEVHETNKFVDSIGIKTPSVDVQVQKLSGGNQQKVLLARCLMTKPKVLFLDEPTRGIDVGAKYEIYTLMNELAAQGTAIVMVSSEMPEVIGMSDRVVVMHEGEIVCEYSRNEVSQEKIMLYASGGCND</sequence>
<dbReference type="SMART" id="SM00382">
    <property type="entry name" value="AAA"/>
    <property type="match status" value="2"/>
</dbReference>
<feature type="domain" description="ABC transporter" evidence="10">
    <location>
        <begin position="1"/>
        <end position="236"/>
    </location>
</feature>
<keyword evidence="5" id="KW-0677">Repeat</keyword>
<dbReference type="PANTHER" id="PTHR43790">
    <property type="entry name" value="CARBOHYDRATE TRANSPORT ATP-BINDING PROTEIN MG119-RELATED"/>
    <property type="match status" value="1"/>
</dbReference>
<evidence type="ECO:0000313" key="12">
    <source>
        <dbReference type="Proteomes" id="UP001221217"/>
    </source>
</evidence>
<dbReference type="PANTHER" id="PTHR43790:SF1">
    <property type="entry name" value="XYLOSE IMPORT ATP-BINDING PROTEIN XYLG"/>
    <property type="match status" value="1"/>
</dbReference>
<dbReference type="PROSITE" id="PS50893">
    <property type="entry name" value="ABC_TRANSPORTER_2"/>
    <property type="match status" value="2"/>
</dbReference>
<dbReference type="GO" id="GO:0016887">
    <property type="term" value="F:ATP hydrolysis activity"/>
    <property type="evidence" value="ECO:0007669"/>
    <property type="project" value="InterPro"/>
</dbReference>
<keyword evidence="8" id="KW-1278">Translocase</keyword>
<dbReference type="GO" id="GO:0005886">
    <property type="term" value="C:plasma membrane"/>
    <property type="evidence" value="ECO:0007669"/>
    <property type="project" value="UniProtKB-SubCell"/>
</dbReference>
<feature type="domain" description="ABC transporter" evidence="10">
    <location>
        <begin position="254"/>
        <end position="499"/>
    </location>
</feature>
<dbReference type="SUPFAM" id="SSF52540">
    <property type="entry name" value="P-loop containing nucleoside triphosphate hydrolases"/>
    <property type="match status" value="2"/>
</dbReference>
<evidence type="ECO:0000256" key="2">
    <source>
        <dbReference type="ARBA" id="ARBA00022448"/>
    </source>
</evidence>
<proteinExistence type="predicted"/>
<dbReference type="InterPro" id="IPR017871">
    <property type="entry name" value="ABC_transporter-like_CS"/>
</dbReference>
<keyword evidence="7 11" id="KW-0067">ATP-binding</keyword>
<dbReference type="InterPro" id="IPR003439">
    <property type="entry name" value="ABC_transporter-like_ATP-bd"/>
</dbReference>
<reference evidence="11 12" key="1">
    <citation type="submission" date="2022-12" db="EMBL/GenBank/DDBJ databases">
        <title>Metagenome assembled genome from gulf of manar.</title>
        <authorList>
            <person name="Kohli P."/>
            <person name="Pk S."/>
            <person name="Venkata Ramana C."/>
            <person name="Sasikala C."/>
        </authorList>
    </citation>
    <scope>NUCLEOTIDE SEQUENCE [LARGE SCALE GENOMIC DNA]</scope>
    <source>
        <strain evidence="11">JB008</strain>
    </source>
</reference>
<evidence type="ECO:0000256" key="3">
    <source>
        <dbReference type="ARBA" id="ARBA00022475"/>
    </source>
</evidence>
<evidence type="ECO:0000256" key="1">
    <source>
        <dbReference type="ARBA" id="ARBA00004202"/>
    </source>
</evidence>
<dbReference type="CDD" id="cd03215">
    <property type="entry name" value="ABC_Carb_Monos_II"/>
    <property type="match status" value="1"/>
</dbReference>
<evidence type="ECO:0000256" key="5">
    <source>
        <dbReference type="ARBA" id="ARBA00022737"/>
    </source>
</evidence>
<dbReference type="CDD" id="cd03216">
    <property type="entry name" value="ABC_Carb_Monos_I"/>
    <property type="match status" value="1"/>
</dbReference>
<comment type="caution">
    <text evidence="11">The sequence shown here is derived from an EMBL/GenBank/DDBJ whole genome shotgun (WGS) entry which is preliminary data.</text>
</comment>
<evidence type="ECO:0000256" key="7">
    <source>
        <dbReference type="ARBA" id="ARBA00022840"/>
    </source>
</evidence>
<dbReference type="Pfam" id="PF00005">
    <property type="entry name" value="ABC_tran"/>
    <property type="match status" value="2"/>
</dbReference>
<name>A0AAJ1IFP6_9SPIO</name>
<comment type="subcellular location">
    <subcellularLocation>
        <location evidence="1">Cell membrane</location>
        <topology evidence="1">Peripheral membrane protein</topology>
    </subcellularLocation>
</comment>
<evidence type="ECO:0000313" key="11">
    <source>
        <dbReference type="EMBL" id="MDC7228475.1"/>
    </source>
</evidence>
<keyword evidence="2" id="KW-0813">Transport</keyword>
<evidence type="ECO:0000256" key="4">
    <source>
        <dbReference type="ARBA" id="ARBA00022597"/>
    </source>
</evidence>
<dbReference type="AlphaFoldDB" id="A0AAJ1IFP6"/>